<dbReference type="InterPro" id="IPR014710">
    <property type="entry name" value="RmlC-like_jellyroll"/>
</dbReference>
<protein>
    <recommendedName>
        <fullName evidence="3">Cupin domain-containing protein</fullName>
    </recommendedName>
</protein>
<accession>A0ABP7LWQ5</accession>
<dbReference type="SUPFAM" id="SSF51182">
    <property type="entry name" value="RmlC-like cupins"/>
    <property type="match status" value="1"/>
</dbReference>
<dbReference type="InterPro" id="IPR011051">
    <property type="entry name" value="RmlC_Cupin_sf"/>
</dbReference>
<reference evidence="2" key="1">
    <citation type="journal article" date="2019" name="Int. J. Syst. Evol. Microbiol.">
        <title>The Global Catalogue of Microorganisms (GCM) 10K type strain sequencing project: providing services to taxonomists for standard genome sequencing and annotation.</title>
        <authorList>
            <consortium name="The Broad Institute Genomics Platform"/>
            <consortium name="The Broad Institute Genome Sequencing Center for Infectious Disease"/>
            <person name="Wu L."/>
            <person name="Ma J."/>
        </authorList>
    </citation>
    <scope>NUCLEOTIDE SEQUENCE [LARGE SCALE GENOMIC DNA]</scope>
    <source>
        <strain evidence="2">JCM 17543</strain>
    </source>
</reference>
<evidence type="ECO:0008006" key="3">
    <source>
        <dbReference type="Google" id="ProtNLM"/>
    </source>
</evidence>
<proteinExistence type="predicted"/>
<dbReference type="EMBL" id="BAABBM010000001">
    <property type="protein sequence ID" value="GAA3907468.1"/>
    <property type="molecule type" value="Genomic_DNA"/>
</dbReference>
<evidence type="ECO:0000313" key="1">
    <source>
        <dbReference type="EMBL" id="GAA3907468.1"/>
    </source>
</evidence>
<dbReference type="Proteomes" id="UP001500827">
    <property type="component" value="Unassembled WGS sequence"/>
</dbReference>
<keyword evidence="2" id="KW-1185">Reference proteome</keyword>
<comment type="caution">
    <text evidence="1">The sequence shown here is derived from an EMBL/GenBank/DDBJ whole genome shotgun (WGS) entry which is preliminary data.</text>
</comment>
<gene>
    <name evidence="1" type="ORF">GCM10022276_27390</name>
</gene>
<evidence type="ECO:0000313" key="2">
    <source>
        <dbReference type="Proteomes" id="UP001500827"/>
    </source>
</evidence>
<sequence>MTAAHDTHALDAMTAAADHHQVLLENDQVRVLDTRLPADERTPVHTHRWPATLYVMSWSDFIRRDADGNVIVDSRTWERQPAVGDALWLPPLTPHSVENIGNQELRLIAIELKSAEE</sequence>
<name>A0ABP7LWQ5_9SPHN</name>
<dbReference type="Gene3D" id="2.60.120.10">
    <property type="entry name" value="Jelly Rolls"/>
    <property type="match status" value="1"/>
</dbReference>
<organism evidence="1 2">
    <name type="scientific">Sphingomonas limnosediminicola</name>
    <dbReference type="NCBI Taxonomy" id="940133"/>
    <lineage>
        <taxon>Bacteria</taxon>
        <taxon>Pseudomonadati</taxon>
        <taxon>Pseudomonadota</taxon>
        <taxon>Alphaproteobacteria</taxon>
        <taxon>Sphingomonadales</taxon>
        <taxon>Sphingomonadaceae</taxon>
        <taxon>Sphingomonas</taxon>
    </lineage>
</organism>